<keyword evidence="8" id="KW-1278">Translocase</keyword>
<dbReference type="PANTHER" id="PTHR42829:SF2">
    <property type="entry name" value="NADH-UBIQUINONE OXIDOREDUCTASE CHAIN 5"/>
    <property type="match status" value="1"/>
</dbReference>
<dbReference type="Pfam" id="PF00361">
    <property type="entry name" value="Proton_antipo_M"/>
    <property type="match status" value="1"/>
</dbReference>
<feature type="transmembrane region" description="Helical" evidence="16">
    <location>
        <begin position="373"/>
        <end position="392"/>
    </location>
</feature>
<proteinExistence type="inferred from homology"/>
<evidence type="ECO:0000256" key="2">
    <source>
        <dbReference type="ARBA" id="ARBA00012944"/>
    </source>
</evidence>
<dbReference type="NCBIfam" id="TIGR01974">
    <property type="entry name" value="NDH_I_L"/>
    <property type="match status" value="1"/>
</dbReference>
<dbReference type="GeneID" id="67161987"/>
<evidence type="ECO:0000256" key="5">
    <source>
        <dbReference type="ARBA" id="ARBA00022660"/>
    </source>
</evidence>
<dbReference type="Pfam" id="PF06455">
    <property type="entry name" value="NADH5_C"/>
    <property type="match status" value="1"/>
</dbReference>
<feature type="transmembrane region" description="Helical" evidence="16">
    <location>
        <begin position="86"/>
        <end position="107"/>
    </location>
</feature>
<keyword evidence="5" id="KW-0679">Respiratory chain</keyword>
<keyword evidence="9" id="KW-0249">Electron transport</keyword>
<keyword evidence="7" id="KW-0999">Mitochondrion inner membrane</keyword>
<feature type="transmembrane region" description="Helical" evidence="16">
    <location>
        <begin position="142"/>
        <end position="161"/>
    </location>
</feature>
<feature type="transmembrane region" description="Helical" evidence="16">
    <location>
        <begin position="455"/>
        <end position="474"/>
    </location>
</feature>
<sequence length="605" mass="66749">MDLPLILNTFTLLTLMILFTPILFPLLSDNLKNTPNTITNTVKTSFLISLIPMTIYIHSGTESLTSIWEWKFIMNFKIPVSLKMDFYSLTFFPIALFVSWSILQFATWYMASDPYITKFFTYLLFFLVAMLILIIANNLFVLFIGWEGVGIMSFLLISWWHGRAEANTAALQAVLYNRIGDIGLILCMAWLATTMNTWEIHQLSTPTPIPTLPLLGLILAATGKSAQFGLHPWLPAAMEGPTPVSALLHSSTMVVAGIFLLIRTHPLFNNNQTALTLCLCLGALSTLFAATCALTQNDIKKIIAFSTSSQLGLMMVTIGLNLPELAFLHISTHAFFKAMLFLCSGSIIHNLNGEQDIRKMGGLQKMMPTTTSCLTIGNLALMGTPFLAGFYSKDQIIESLNTSYLNTWALLLTLLATSFTAVYTTRMTVLVQTGFVRIPPLTPVNENNPAITSPITRLALGSILAGFLITSFIIPTKTPTMTMPLSIKMTALTVTALGIALALEISKMTQTLMLTKQTTFSNFSTSLGYFNPLTHRLIMTNFLNGGQNIASHLIDLSWYKLLGPEGLAHLQQMTTKSITSFHSGLIKAYLGSFALSILIILMSMY</sequence>
<feature type="transmembrane region" description="Helical" evidence="16">
    <location>
        <begin position="585"/>
        <end position="604"/>
    </location>
</feature>
<feature type="transmembrane region" description="Helical" evidence="16">
    <location>
        <begin position="242"/>
        <end position="262"/>
    </location>
</feature>
<keyword evidence="4 16" id="KW-0813">Transport</keyword>
<dbReference type="AlphaFoldDB" id="A0A890A2S4"/>
<comment type="subcellular location">
    <subcellularLocation>
        <location evidence="1">Mitochondrion inner membrane</location>
        <topology evidence="1">Multi-pass membrane protein</topology>
    </subcellularLocation>
</comment>
<evidence type="ECO:0000256" key="3">
    <source>
        <dbReference type="ARBA" id="ARBA00021096"/>
    </source>
</evidence>
<feature type="transmembrane region" description="Helical" evidence="16">
    <location>
        <begin position="404"/>
        <end position="423"/>
    </location>
</feature>
<dbReference type="InterPro" id="IPR003945">
    <property type="entry name" value="NU5C-like"/>
</dbReference>
<dbReference type="GO" id="GO:0005743">
    <property type="term" value="C:mitochondrial inner membrane"/>
    <property type="evidence" value="ECO:0007669"/>
    <property type="project" value="UniProtKB-SubCell"/>
</dbReference>
<comment type="similarity">
    <text evidence="16">Belongs to the complex I subunit 5 family.</text>
</comment>
<evidence type="ECO:0000256" key="6">
    <source>
        <dbReference type="ARBA" id="ARBA00022692"/>
    </source>
</evidence>
<dbReference type="InterPro" id="IPR001750">
    <property type="entry name" value="ND/Mrp_TM"/>
</dbReference>
<dbReference type="GO" id="GO:0008137">
    <property type="term" value="F:NADH dehydrogenase (ubiquinone) activity"/>
    <property type="evidence" value="ECO:0007669"/>
    <property type="project" value="UniProtKB-EC"/>
</dbReference>
<evidence type="ECO:0000256" key="1">
    <source>
        <dbReference type="ARBA" id="ARBA00004448"/>
    </source>
</evidence>
<feature type="transmembrane region" description="Helical" evidence="16">
    <location>
        <begin position="334"/>
        <end position="352"/>
    </location>
</feature>
<keyword evidence="14 16" id="KW-0472">Membrane</keyword>
<dbReference type="EMBL" id="MW304000">
    <property type="protein sequence ID" value="QRG01598.1"/>
    <property type="molecule type" value="Genomic_DNA"/>
</dbReference>
<dbReference type="PANTHER" id="PTHR42829">
    <property type="entry name" value="NADH-UBIQUINONE OXIDOREDUCTASE CHAIN 5"/>
    <property type="match status" value="1"/>
</dbReference>
<evidence type="ECO:0000313" key="20">
    <source>
        <dbReference type="EMBL" id="QRG01598.1"/>
    </source>
</evidence>
<feature type="transmembrane region" description="Helical" evidence="16">
    <location>
        <begin position="6"/>
        <end position="28"/>
    </location>
</feature>
<feature type="transmembrane region" description="Helical" evidence="16">
    <location>
        <begin position="274"/>
        <end position="295"/>
    </location>
</feature>
<dbReference type="EC" id="7.1.1.2" evidence="2 16"/>
<geneLocation type="mitochondrion" evidence="20"/>
<feature type="domain" description="NADH dehydrogenase subunit 5 C-terminal" evidence="19">
    <location>
        <begin position="423"/>
        <end position="604"/>
    </location>
</feature>
<evidence type="ECO:0000256" key="7">
    <source>
        <dbReference type="ARBA" id="ARBA00022792"/>
    </source>
</evidence>
<organism evidence="20">
    <name type="scientific">Mycerobas carnipes</name>
    <dbReference type="NCBI Taxonomy" id="175949"/>
    <lineage>
        <taxon>Eukaryota</taxon>
        <taxon>Metazoa</taxon>
        <taxon>Chordata</taxon>
        <taxon>Craniata</taxon>
        <taxon>Vertebrata</taxon>
        <taxon>Euteleostomi</taxon>
        <taxon>Archelosauria</taxon>
        <taxon>Archosauria</taxon>
        <taxon>Dinosauria</taxon>
        <taxon>Saurischia</taxon>
        <taxon>Theropoda</taxon>
        <taxon>Coelurosauria</taxon>
        <taxon>Aves</taxon>
        <taxon>Neognathae</taxon>
        <taxon>Neoaves</taxon>
        <taxon>Telluraves</taxon>
        <taxon>Australaves</taxon>
        <taxon>Passeriformes</taxon>
        <taxon>Passeroidea</taxon>
        <taxon>Fringillidae</taxon>
        <taxon>Carduelinae</taxon>
        <taxon>Mycerobas</taxon>
    </lineage>
</organism>
<feature type="transmembrane region" description="Helical" evidence="16">
    <location>
        <begin position="212"/>
        <end position="230"/>
    </location>
</feature>
<evidence type="ECO:0000256" key="8">
    <source>
        <dbReference type="ARBA" id="ARBA00022967"/>
    </source>
</evidence>
<keyword evidence="13 16" id="KW-0496">Mitochondrion</keyword>
<feature type="domain" description="NADH:quinone oxidoreductase/Mrp antiporter transmembrane" evidence="17">
    <location>
        <begin position="136"/>
        <end position="416"/>
    </location>
</feature>
<comment type="function">
    <text evidence="16">Core subunit of the mitochondrial membrane respiratory chain NADH dehydrogenase (Complex I) which catalyzes electron transfer from NADH through the respiratory chain, using ubiquinone as an electron acceptor. Essential for the catalytic activity and assembly of complex I.</text>
</comment>
<evidence type="ECO:0000256" key="14">
    <source>
        <dbReference type="ARBA" id="ARBA00023136"/>
    </source>
</evidence>
<evidence type="ECO:0000259" key="17">
    <source>
        <dbReference type="Pfam" id="PF00361"/>
    </source>
</evidence>
<evidence type="ECO:0000259" key="19">
    <source>
        <dbReference type="Pfam" id="PF06455"/>
    </source>
</evidence>
<name>A0A890A2S4_9FRIN</name>
<reference evidence="20" key="1">
    <citation type="submission" date="2020-11" db="EMBL/GenBank/DDBJ databases">
        <authorList>
            <person name="Zheng X."/>
        </authorList>
    </citation>
    <scope>NUCLEOTIDE SEQUENCE</scope>
    <source>
        <tissue evidence="20">Muscle</tissue>
    </source>
</reference>
<feature type="transmembrane region" description="Helical" evidence="16">
    <location>
        <begin position="173"/>
        <end position="192"/>
    </location>
</feature>
<evidence type="ECO:0000259" key="18">
    <source>
        <dbReference type="Pfam" id="PF00662"/>
    </source>
</evidence>
<dbReference type="GO" id="GO:0015990">
    <property type="term" value="P:electron transport coupled proton transport"/>
    <property type="evidence" value="ECO:0007669"/>
    <property type="project" value="TreeGrafter"/>
</dbReference>
<accession>A0A890A2S4</accession>
<dbReference type="InterPro" id="IPR018393">
    <property type="entry name" value="NADHpl_OxRdtase_5_subgr"/>
</dbReference>
<keyword evidence="12 16" id="KW-0830">Ubiquinone</keyword>
<keyword evidence="11 16" id="KW-0520">NAD</keyword>
<evidence type="ECO:0000256" key="4">
    <source>
        <dbReference type="ARBA" id="ARBA00022448"/>
    </source>
</evidence>
<feature type="transmembrane region" description="Helical" evidence="16">
    <location>
        <begin position="486"/>
        <end position="506"/>
    </location>
</feature>
<comment type="catalytic activity">
    <reaction evidence="15 16">
        <text>a ubiquinone + NADH + 5 H(+)(in) = a ubiquinol + NAD(+) + 4 H(+)(out)</text>
        <dbReference type="Rhea" id="RHEA:29091"/>
        <dbReference type="Rhea" id="RHEA-COMP:9565"/>
        <dbReference type="Rhea" id="RHEA-COMP:9566"/>
        <dbReference type="ChEBI" id="CHEBI:15378"/>
        <dbReference type="ChEBI" id="CHEBI:16389"/>
        <dbReference type="ChEBI" id="CHEBI:17976"/>
        <dbReference type="ChEBI" id="CHEBI:57540"/>
        <dbReference type="ChEBI" id="CHEBI:57945"/>
        <dbReference type="EC" id="7.1.1.2"/>
    </reaction>
</comment>
<evidence type="ECO:0000256" key="10">
    <source>
        <dbReference type="ARBA" id="ARBA00022989"/>
    </source>
</evidence>
<keyword evidence="6 16" id="KW-0812">Transmembrane</keyword>
<feature type="domain" description="NADH-Ubiquinone oxidoreductase (complex I) chain 5 N-terminal" evidence="18">
    <location>
        <begin position="70"/>
        <end position="120"/>
    </location>
</feature>
<evidence type="ECO:0000256" key="13">
    <source>
        <dbReference type="ARBA" id="ARBA00023128"/>
    </source>
</evidence>
<evidence type="ECO:0000256" key="12">
    <source>
        <dbReference type="ARBA" id="ARBA00023075"/>
    </source>
</evidence>
<dbReference type="Pfam" id="PF00662">
    <property type="entry name" value="Proton_antipo_N"/>
    <property type="match status" value="1"/>
</dbReference>
<dbReference type="GO" id="GO:0042773">
    <property type="term" value="P:ATP synthesis coupled electron transport"/>
    <property type="evidence" value="ECO:0007669"/>
    <property type="project" value="InterPro"/>
</dbReference>
<feature type="transmembrane region" description="Helical" evidence="16">
    <location>
        <begin position="40"/>
        <end position="58"/>
    </location>
</feature>
<dbReference type="PRINTS" id="PR01434">
    <property type="entry name" value="NADHDHGNASE5"/>
</dbReference>
<dbReference type="InterPro" id="IPR010934">
    <property type="entry name" value="NADH_DH_su5_C"/>
</dbReference>
<evidence type="ECO:0000256" key="11">
    <source>
        <dbReference type="ARBA" id="ARBA00023027"/>
    </source>
</evidence>
<dbReference type="RefSeq" id="YP_010157450.1">
    <property type="nucleotide sequence ID" value="NC_057247.1"/>
</dbReference>
<evidence type="ECO:0000256" key="15">
    <source>
        <dbReference type="ARBA" id="ARBA00049551"/>
    </source>
</evidence>
<dbReference type="GO" id="GO:0003954">
    <property type="term" value="F:NADH dehydrogenase activity"/>
    <property type="evidence" value="ECO:0007669"/>
    <property type="project" value="TreeGrafter"/>
</dbReference>
<evidence type="ECO:0000256" key="9">
    <source>
        <dbReference type="ARBA" id="ARBA00022982"/>
    </source>
</evidence>
<feature type="transmembrane region" description="Helical" evidence="16">
    <location>
        <begin position="302"/>
        <end position="322"/>
    </location>
</feature>
<feature type="transmembrane region" description="Helical" evidence="16">
    <location>
        <begin position="119"/>
        <end position="136"/>
    </location>
</feature>
<keyword evidence="10 16" id="KW-1133">Transmembrane helix</keyword>
<protein>
    <recommendedName>
        <fullName evidence="3 16">NADH-ubiquinone oxidoreductase chain 5</fullName>
        <ecNumber evidence="2 16">7.1.1.2</ecNumber>
    </recommendedName>
</protein>
<evidence type="ECO:0000256" key="16">
    <source>
        <dbReference type="RuleBase" id="RU003404"/>
    </source>
</evidence>
<dbReference type="InterPro" id="IPR001516">
    <property type="entry name" value="Proton_antipo_N"/>
</dbReference>
<gene>
    <name evidence="20" type="primary">ND5</name>
</gene>
<dbReference type="CTD" id="4540"/>